<dbReference type="Proteomes" id="UP000093053">
    <property type="component" value="Chromosome"/>
</dbReference>
<proteinExistence type="predicted"/>
<sequence>MEIPGLGPVVEDVEGYGLISAPVPVPVLGDDPRPVRLDEWYEDDPGKDDWHAAVHTFLALDRQTLHDVAPAVFAYYRAVAESIVPEDDFPQIAEPADVWAHVDFSRSVPTVERDGERGRVYVSIEAECAWEPEHGLQIVLRDGATVTKVGPFDGHLD</sequence>
<dbReference type="EMBL" id="CP016793">
    <property type="protein sequence ID" value="ANZ42206.1"/>
    <property type="molecule type" value="Genomic_DNA"/>
</dbReference>
<feature type="domain" description="DUF6985" evidence="1">
    <location>
        <begin position="11"/>
        <end position="156"/>
    </location>
</feature>
<dbReference type="AlphaFoldDB" id="A0A1B2HWU2"/>
<evidence type="ECO:0000259" key="1">
    <source>
        <dbReference type="Pfam" id="PF22481"/>
    </source>
</evidence>
<dbReference type="RefSeq" id="WP_065920537.1">
    <property type="nucleotide sequence ID" value="NZ_CP016793.1"/>
</dbReference>
<gene>
    <name evidence="2" type="ORF">BBK82_46025</name>
</gene>
<reference evidence="2 3" key="1">
    <citation type="submission" date="2016-07" db="EMBL/GenBank/DDBJ databases">
        <title>Complete genome sequence of the Lentzea guizhouensis DHS C013.</title>
        <authorList>
            <person name="Cao C."/>
        </authorList>
    </citation>
    <scope>NUCLEOTIDE SEQUENCE [LARGE SCALE GENOMIC DNA]</scope>
    <source>
        <strain evidence="2 3">DHS C013</strain>
    </source>
</reference>
<dbReference type="KEGG" id="led:BBK82_46025"/>
<dbReference type="STRING" id="1586287.BBK82_46025"/>
<dbReference type="OrthoDB" id="6028394at2"/>
<name>A0A1B2HWU2_9PSEU</name>
<protein>
    <recommendedName>
        <fullName evidence="1">DUF6985 domain-containing protein</fullName>
    </recommendedName>
</protein>
<evidence type="ECO:0000313" key="3">
    <source>
        <dbReference type="Proteomes" id="UP000093053"/>
    </source>
</evidence>
<accession>A0A1B2HWU2</accession>
<dbReference type="InterPro" id="IPR054254">
    <property type="entry name" value="DUF6985"/>
</dbReference>
<keyword evidence="3" id="KW-1185">Reference proteome</keyword>
<dbReference type="Pfam" id="PF22481">
    <property type="entry name" value="DUF6985"/>
    <property type="match status" value="1"/>
</dbReference>
<organism evidence="2 3">
    <name type="scientific">Lentzea guizhouensis</name>
    <dbReference type="NCBI Taxonomy" id="1586287"/>
    <lineage>
        <taxon>Bacteria</taxon>
        <taxon>Bacillati</taxon>
        <taxon>Actinomycetota</taxon>
        <taxon>Actinomycetes</taxon>
        <taxon>Pseudonocardiales</taxon>
        <taxon>Pseudonocardiaceae</taxon>
        <taxon>Lentzea</taxon>
    </lineage>
</organism>
<evidence type="ECO:0000313" key="2">
    <source>
        <dbReference type="EMBL" id="ANZ42206.1"/>
    </source>
</evidence>